<organism evidence="1 2">
    <name type="scientific">Lactococcus taiwanensis</name>
    <dbReference type="NCBI Taxonomy" id="1151742"/>
    <lineage>
        <taxon>Bacteria</taxon>
        <taxon>Bacillati</taxon>
        <taxon>Bacillota</taxon>
        <taxon>Bacilli</taxon>
        <taxon>Lactobacillales</taxon>
        <taxon>Streptococcaceae</taxon>
        <taxon>Lactococcus</taxon>
    </lineage>
</organism>
<dbReference type="EMBL" id="CP070872">
    <property type="protein sequence ID" value="QSE76314.1"/>
    <property type="molecule type" value="Genomic_DNA"/>
</dbReference>
<dbReference type="Proteomes" id="UP000663608">
    <property type="component" value="Chromosome"/>
</dbReference>
<keyword evidence="2" id="KW-1185">Reference proteome</keyword>
<sequence>MVTGVINEDGSIKLDWDLDPNAQAYLTHYGEANESDPHNAKFMGYTETNSWTLSAENVPTLTTGDEIYLYVQAYFEKAPADIETDVDKAAYLHDGDFTGSPWSEAAILTKD</sequence>
<evidence type="ECO:0000313" key="1">
    <source>
        <dbReference type="EMBL" id="QSE76314.1"/>
    </source>
</evidence>
<accession>A0AA45KFH4</accession>
<dbReference type="AlphaFoldDB" id="A0AA45KFH4"/>
<proteinExistence type="predicted"/>
<evidence type="ECO:0000313" key="2">
    <source>
        <dbReference type="Proteomes" id="UP000663608"/>
    </source>
</evidence>
<reference evidence="1 2" key="1">
    <citation type="submission" date="2021-02" db="EMBL/GenBank/DDBJ databases">
        <title>Complete genome sequence of Lactococcus lactis strain K_LL004.</title>
        <authorList>
            <person name="Kim H.B."/>
        </authorList>
    </citation>
    <scope>NUCLEOTIDE SEQUENCE [LARGE SCALE GENOMIC DNA]</scope>
    <source>
        <strain evidence="1 2">K_LL004</strain>
    </source>
</reference>
<gene>
    <name evidence="1" type="ORF">JW886_07545</name>
</gene>
<name>A0AA45KFH4_9LACT</name>
<protein>
    <submittedName>
        <fullName evidence="1">Fibronectin type III domain-containing protein</fullName>
    </submittedName>
</protein>
<dbReference type="KEGG" id="lti:JW886_07545"/>